<accession>A0AAW0KSD3</accession>
<keyword evidence="4" id="KW-1185">Reference proteome</keyword>
<protein>
    <recommendedName>
        <fullName evidence="2">DUF7866 domain-containing protein</fullName>
    </recommendedName>
</protein>
<dbReference type="Pfam" id="PF25268">
    <property type="entry name" value="DUF7866"/>
    <property type="match status" value="1"/>
</dbReference>
<dbReference type="AlphaFoldDB" id="A0AAW0KSD3"/>
<evidence type="ECO:0000313" key="4">
    <source>
        <dbReference type="Proteomes" id="UP000237347"/>
    </source>
</evidence>
<name>A0AAW0KSD3_QUESU</name>
<feature type="domain" description="DUF7866" evidence="2">
    <location>
        <begin position="64"/>
        <end position="115"/>
    </location>
</feature>
<dbReference type="InterPro" id="IPR057188">
    <property type="entry name" value="DUF7866"/>
</dbReference>
<evidence type="ECO:0000256" key="1">
    <source>
        <dbReference type="SAM" id="SignalP"/>
    </source>
</evidence>
<dbReference type="PANTHER" id="PTHR33786:SF5">
    <property type="entry name" value="EXPRESSED PROTEIN"/>
    <property type="match status" value="1"/>
</dbReference>
<organism evidence="3 4">
    <name type="scientific">Quercus suber</name>
    <name type="common">Cork oak</name>
    <dbReference type="NCBI Taxonomy" id="58331"/>
    <lineage>
        <taxon>Eukaryota</taxon>
        <taxon>Viridiplantae</taxon>
        <taxon>Streptophyta</taxon>
        <taxon>Embryophyta</taxon>
        <taxon>Tracheophyta</taxon>
        <taxon>Spermatophyta</taxon>
        <taxon>Magnoliopsida</taxon>
        <taxon>eudicotyledons</taxon>
        <taxon>Gunneridae</taxon>
        <taxon>Pentapetalae</taxon>
        <taxon>rosids</taxon>
        <taxon>fabids</taxon>
        <taxon>Fagales</taxon>
        <taxon>Fagaceae</taxon>
        <taxon>Quercus</taxon>
    </lineage>
</organism>
<reference evidence="3 4" key="1">
    <citation type="journal article" date="2018" name="Sci. Data">
        <title>The draft genome sequence of cork oak.</title>
        <authorList>
            <person name="Ramos A.M."/>
            <person name="Usie A."/>
            <person name="Barbosa P."/>
            <person name="Barros P.M."/>
            <person name="Capote T."/>
            <person name="Chaves I."/>
            <person name="Simoes F."/>
            <person name="Abreu I."/>
            <person name="Carrasquinho I."/>
            <person name="Faro C."/>
            <person name="Guimaraes J.B."/>
            <person name="Mendonca D."/>
            <person name="Nobrega F."/>
            <person name="Rodrigues L."/>
            <person name="Saibo N.J.M."/>
            <person name="Varela M.C."/>
            <person name="Egas C."/>
            <person name="Matos J."/>
            <person name="Miguel C.M."/>
            <person name="Oliveira M.M."/>
            <person name="Ricardo C.P."/>
            <person name="Goncalves S."/>
        </authorList>
    </citation>
    <scope>NUCLEOTIDE SEQUENCE [LARGE SCALE GENOMIC DNA]</scope>
    <source>
        <strain evidence="4">cv. HL8</strain>
    </source>
</reference>
<dbReference type="EMBL" id="PKMF04000222">
    <property type="protein sequence ID" value="KAK7842360.1"/>
    <property type="molecule type" value="Genomic_DNA"/>
</dbReference>
<evidence type="ECO:0000259" key="2">
    <source>
        <dbReference type="Pfam" id="PF25268"/>
    </source>
</evidence>
<dbReference type="Proteomes" id="UP000237347">
    <property type="component" value="Unassembled WGS sequence"/>
</dbReference>
<feature type="signal peptide" evidence="1">
    <location>
        <begin position="1"/>
        <end position="31"/>
    </location>
</feature>
<sequence>MANFTINNKLILSLFIFVQFIIIISTPGSNAELMPVGTSTKTLVPIGPIFEIGFPGFPDAGTGQSCLKCTCCQNPSKREGCTTQQCCYSASCNIPQKPPGFCGISPIKCNCDSCSSA</sequence>
<evidence type="ECO:0000313" key="3">
    <source>
        <dbReference type="EMBL" id="KAK7842360.1"/>
    </source>
</evidence>
<feature type="chain" id="PRO_5043721162" description="DUF7866 domain-containing protein" evidence="1">
    <location>
        <begin position="32"/>
        <end position="117"/>
    </location>
</feature>
<keyword evidence="1" id="KW-0732">Signal</keyword>
<proteinExistence type="predicted"/>
<comment type="caution">
    <text evidence="3">The sequence shown here is derived from an EMBL/GenBank/DDBJ whole genome shotgun (WGS) entry which is preliminary data.</text>
</comment>
<gene>
    <name evidence="3" type="ORF">CFP56_014070</name>
</gene>
<dbReference type="PANTHER" id="PTHR33786">
    <property type="entry name" value="UBIQUITIN CARBOXYL-TERMINAL HYDROLASE"/>
    <property type="match status" value="1"/>
</dbReference>